<reference evidence="1" key="1">
    <citation type="submission" date="2023-01" db="EMBL/GenBank/DDBJ databases">
        <title>Exophiala dermititidis isolated from Cystic Fibrosis Patient.</title>
        <authorList>
            <person name="Kurbessoian T."/>
            <person name="Crocker A."/>
            <person name="Murante D."/>
            <person name="Hogan D.A."/>
            <person name="Stajich J.E."/>
        </authorList>
    </citation>
    <scope>NUCLEOTIDE SEQUENCE</scope>
    <source>
        <strain evidence="1">Ex8</strain>
    </source>
</reference>
<dbReference type="AlphaFoldDB" id="A0AAN6IU28"/>
<dbReference type="Proteomes" id="UP001161757">
    <property type="component" value="Unassembled WGS sequence"/>
</dbReference>
<protein>
    <submittedName>
        <fullName evidence="1">Uncharacterized protein</fullName>
    </submittedName>
</protein>
<comment type="caution">
    <text evidence="1">The sequence shown here is derived from an EMBL/GenBank/DDBJ whole genome shotgun (WGS) entry which is preliminary data.</text>
</comment>
<name>A0AAN6IU28_EXODE</name>
<dbReference type="EMBL" id="JAJGCB010000009">
    <property type="protein sequence ID" value="KAJ8990855.1"/>
    <property type="molecule type" value="Genomic_DNA"/>
</dbReference>
<evidence type="ECO:0000313" key="1">
    <source>
        <dbReference type="EMBL" id="KAJ8990855.1"/>
    </source>
</evidence>
<accession>A0AAN6IU28</accession>
<evidence type="ECO:0000313" key="2">
    <source>
        <dbReference type="Proteomes" id="UP001161757"/>
    </source>
</evidence>
<sequence length="357" mass="40094">MIQLRGPLTPVGESRPQSDWVTFVQLSLVVYKSLGSFVTGQAPEVPSDSPAYTKEAFEELDLYKPLAYPQTPFSPELCMILSQLPPGLSELSLRSRISVQMIKLLASISAANTLADPDSAPQDAHVCPAARREHGRRQVMIQVILSSLQRMYLTTKTAIEYHLTSGLIAYMFQLRGMEPLSLFHDPLLRNFIQTMPRHAPNLSKEEQHCMIWASLAVAGALGLRVAPMPESHVVMDHILEMYLEAREWPRLEKILRDFCWKDEVGDHWKYVWERAMDRRQFLLQRRKNDHDLNGPLPPQGHALVSCESAADDAAPEVLPQQVHELTAGAPKSVREMAQAMRLCPFHSTAALGSSCPI</sequence>
<organism evidence="1 2">
    <name type="scientific">Exophiala dermatitidis</name>
    <name type="common">Black yeast-like fungus</name>
    <name type="synonym">Wangiella dermatitidis</name>
    <dbReference type="NCBI Taxonomy" id="5970"/>
    <lineage>
        <taxon>Eukaryota</taxon>
        <taxon>Fungi</taxon>
        <taxon>Dikarya</taxon>
        <taxon>Ascomycota</taxon>
        <taxon>Pezizomycotina</taxon>
        <taxon>Eurotiomycetes</taxon>
        <taxon>Chaetothyriomycetidae</taxon>
        <taxon>Chaetothyriales</taxon>
        <taxon>Herpotrichiellaceae</taxon>
        <taxon>Exophiala</taxon>
    </lineage>
</organism>
<gene>
    <name evidence="1" type="ORF">HRR80_004918</name>
</gene>
<proteinExistence type="predicted"/>